<evidence type="ECO:0000313" key="2">
    <source>
        <dbReference type="Proteomes" id="UP001352852"/>
    </source>
</evidence>
<proteinExistence type="predicted"/>
<name>A0ABU7DD75_9TELE</name>
<dbReference type="Proteomes" id="UP001352852">
    <property type="component" value="Unassembled WGS sequence"/>
</dbReference>
<accession>A0ABU7DD75</accession>
<comment type="caution">
    <text evidence="1">The sequence shown here is derived from an EMBL/GenBank/DDBJ whole genome shotgun (WGS) entry which is preliminary data.</text>
</comment>
<evidence type="ECO:0000313" key="1">
    <source>
        <dbReference type="EMBL" id="MED6271618.1"/>
    </source>
</evidence>
<reference evidence="1 2" key="1">
    <citation type="submission" date="2021-06" db="EMBL/GenBank/DDBJ databases">
        <authorList>
            <person name="Palmer J.M."/>
        </authorList>
    </citation>
    <scope>NUCLEOTIDE SEQUENCE [LARGE SCALE GENOMIC DNA]</scope>
    <source>
        <strain evidence="1 2">CL_MEX2019</strain>
        <tissue evidence="1">Muscle</tissue>
    </source>
</reference>
<dbReference type="EMBL" id="JAHUTJ010018612">
    <property type="protein sequence ID" value="MED6271618.1"/>
    <property type="molecule type" value="Genomic_DNA"/>
</dbReference>
<organism evidence="1 2">
    <name type="scientific">Characodon lateralis</name>
    <dbReference type="NCBI Taxonomy" id="208331"/>
    <lineage>
        <taxon>Eukaryota</taxon>
        <taxon>Metazoa</taxon>
        <taxon>Chordata</taxon>
        <taxon>Craniata</taxon>
        <taxon>Vertebrata</taxon>
        <taxon>Euteleostomi</taxon>
        <taxon>Actinopterygii</taxon>
        <taxon>Neopterygii</taxon>
        <taxon>Teleostei</taxon>
        <taxon>Neoteleostei</taxon>
        <taxon>Acanthomorphata</taxon>
        <taxon>Ovalentaria</taxon>
        <taxon>Atherinomorphae</taxon>
        <taxon>Cyprinodontiformes</taxon>
        <taxon>Goodeidae</taxon>
        <taxon>Characodon</taxon>
    </lineage>
</organism>
<keyword evidence="2" id="KW-1185">Reference proteome</keyword>
<sequence length="103" mass="11555">MVKYFHQTFLNIGERLLRRAKELYNHKGLSFMDWECVLSGFLPQSKNMTFRLIGLSQLPLGVHGCLSCVSELPCNGMATCPGCTPPLAHRSLKISTSSRKKRA</sequence>
<gene>
    <name evidence="1" type="ORF">CHARACLAT_022105</name>
</gene>
<protein>
    <submittedName>
        <fullName evidence="1">Uncharacterized protein</fullName>
    </submittedName>
</protein>